<dbReference type="Gene3D" id="2.60.40.790">
    <property type="match status" value="1"/>
</dbReference>
<evidence type="ECO:0000313" key="4">
    <source>
        <dbReference type="Proteomes" id="UP000038045"/>
    </source>
</evidence>
<keyword evidence="4" id="KW-1185">Reference proteome</keyword>
<feature type="domain" description="SHSP" evidence="3">
    <location>
        <begin position="18"/>
        <end position="113"/>
    </location>
</feature>
<dbReference type="GO" id="GO:0009408">
    <property type="term" value="P:response to heat"/>
    <property type="evidence" value="ECO:0007669"/>
    <property type="project" value="TreeGrafter"/>
</dbReference>
<dbReference type="PRINTS" id="PR00299">
    <property type="entry name" value="ACRYSTALLIN"/>
</dbReference>
<dbReference type="InterPro" id="IPR008978">
    <property type="entry name" value="HSP20-like_chaperone"/>
</dbReference>
<protein>
    <submittedName>
        <fullName evidence="5">SHSP domain-containing protein</fullName>
    </submittedName>
</protein>
<dbReference type="InterPro" id="IPR001436">
    <property type="entry name" value="Alpha-crystallin/sHSP_animal"/>
</dbReference>
<dbReference type="GO" id="GO:0051082">
    <property type="term" value="F:unfolded protein binding"/>
    <property type="evidence" value="ECO:0007669"/>
    <property type="project" value="TreeGrafter"/>
</dbReference>
<evidence type="ECO:0000256" key="2">
    <source>
        <dbReference type="RuleBase" id="RU003616"/>
    </source>
</evidence>
<accession>A0A0N4ZDU3</accession>
<dbReference type="Pfam" id="PF00011">
    <property type="entry name" value="HSP20"/>
    <property type="match status" value="1"/>
</dbReference>
<dbReference type="CDD" id="cd06526">
    <property type="entry name" value="metazoan_ACD"/>
    <property type="match status" value="1"/>
</dbReference>
<dbReference type="InterPro" id="IPR002068">
    <property type="entry name" value="A-crystallin/Hsp20_dom"/>
</dbReference>
<dbReference type="PANTHER" id="PTHR45640:SF35">
    <property type="entry name" value="HEAT SHOCK PROTEIN HSP-12.2"/>
    <property type="match status" value="1"/>
</dbReference>
<reference evidence="5" key="1">
    <citation type="submission" date="2017-02" db="UniProtKB">
        <authorList>
            <consortium name="WormBaseParasite"/>
        </authorList>
    </citation>
    <scope>IDENTIFICATION</scope>
</reference>
<organism evidence="4 5">
    <name type="scientific">Parastrongyloides trichosuri</name>
    <name type="common">Possum-specific nematode worm</name>
    <dbReference type="NCBI Taxonomy" id="131310"/>
    <lineage>
        <taxon>Eukaryota</taxon>
        <taxon>Metazoa</taxon>
        <taxon>Ecdysozoa</taxon>
        <taxon>Nematoda</taxon>
        <taxon>Chromadorea</taxon>
        <taxon>Rhabditida</taxon>
        <taxon>Tylenchina</taxon>
        <taxon>Panagrolaimomorpha</taxon>
        <taxon>Strongyloidoidea</taxon>
        <taxon>Strongyloididae</taxon>
        <taxon>Parastrongyloides</taxon>
    </lineage>
</organism>
<dbReference type="GO" id="GO:0042026">
    <property type="term" value="P:protein refolding"/>
    <property type="evidence" value="ECO:0007669"/>
    <property type="project" value="TreeGrafter"/>
</dbReference>
<dbReference type="Proteomes" id="UP000038045">
    <property type="component" value="Unplaced"/>
</dbReference>
<dbReference type="PROSITE" id="PS01031">
    <property type="entry name" value="SHSP"/>
    <property type="match status" value="1"/>
</dbReference>
<proteinExistence type="inferred from homology"/>
<sequence>MTANKIVVTTDKSSDTWDWPLQHQDGIVKVQNTTEKFEVSLECYSFAPNEISVNVVGEEVSIMCRHEERSDEYGTIKREIHRSYRLPNDVDATTLKSNLSARGILTLSAKKKK</sequence>
<dbReference type="WBParaSite" id="PTRK_0000574900.1">
    <property type="protein sequence ID" value="PTRK_0000574900.1"/>
    <property type="gene ID" value="PTRK_0000574900"/>
</dbReference>
<dbReference type="SUPFAM" id="SSF49764">
    <property type="entry name" value="HSP20-like chaperones"/>
    <property type="match status" value="1"/>
</dbReference>
<dbReference type="AlphaFoldDB" id="A0A0N4ZDU3"/>
<evidence type="ECO:0000256" key="1">
    <source>
        <dbReference type="PROSITE-ProRule" id="PRU00285"/>
    </source>
</evidence>
<evidence type="ECO:0000259" key="3">
    <source>
        <dbReference type="PROSITE" id="PS01031"/>
    </source>
</evidence>
<dbReference type="GO" id="GO:0005634">
    <property type="term" value="C:nucleus"/>
    <property type="evidence" value="ECO:0007669"/>
    <property type="project" value="TreeGrafter"/>
</dbReference>
<dbReference type="STRING" id="131310.A0A0N4ZDU3"/>
<dbReference type="GO" id="GO:0005737">
    <property type="term" value="C:cytoplasm"/>
    <property type="evidence" value="ECO:0007669"/>
    <property type="project" value="TreeGrafter"/>
</dbReference>
<dbReference type="PANTHER" id="PTHR45640">
    <property type="entry name" value="HEAT SHOCK PROTEIN HSP-12.2-RELATED"/>
    <property type="match status" value="1"/>
</dbReference>
<evidence type="ECO:0000313" key="5">
    <source>
        <dbReference type="WBParaSite" id="PTRK_0000574900.1"/>
    </source>
</evidence>
<comment type="similarity">
    <text evidence="1 2">Belongs to the small heat shock protein (HSP20) family.</text>
</comment>
<name>A0A0N4ZDU3_PARTI</name>